<keyword evidence="2" id="KW-1185">Reference proteome</keyword>
<comment type="caution">
    <text evidence="1">The sequence shown here is derived from an EMBL/GenBank/DDBJ whole genome shotgun (WGS) entry which is preliminary data.</text>
</comment>
<reference evidence="1 2" key="1">
    <citation type="journal article" date="2014" name="BMC Genomics">
        <title>Adaptive genomic structural variation in the grape powdery mildew pathogen, Erysiphe necator.</title>
        <authorList>
            <person name="Jones L."/>
            <person name="Riaz S."/>
            <person name="Morales-Cruz A."/>
            <person name="Amrine K.C."/>
            <person name="McGuire B."/>
            <person name="Gubler W.D."/>
            <person name="Walker M.A."/>
            <person name="Cantu D."/>
        </authorList>
    </citation>
    <scope>NUCLEOTIDE SEQUENCE [LARGE SCALE GENOMIC DNA]</scope>
    <source>
        <strain evidence="2">c</strain>
    </source>
</reference>
<dbReference type="Gene3D" id="3.30.160.20">
    <property type="match status" value="1"/>
</dbReference>
<sequence>MVNLGQSSVSGKWRRELEERCREAHISPPVFHIMSDRRGGRTAWSSTVTVQGQTIAARFWYDGQYLSNAIEDAAEHALDYLDLKLSS</sequence>
<dbReference type="AlphaFoldDB" id="A0A0B1P8K6"/>
<protein>
    <submittedName>
        <fullName evidence="1">Uncharacterized protein</fullName>
    </submittedName>
</protein>
<dbReference type="HOGENOM" id="CLU_131085_0_0_1"/>
<dbReference type="PANTHER" id="PTHR42030:SF1">
    <property type="entry name" value="DRBM DOMAIN-CONTAINING PROTEIN"/>
    <property type="match status" value="1"/>
</dbReference>
<organism evidence="1 2">
    <name type="scientific">Uncinula necator</name>
    <name type="common">Grape powdery mildew</name>
    <dbReference type="NCBI Taxonomy" id="52586"/>
    <lineage>
        <taxon>Eukaryota</taxon>
        <taxon>Fungi</taxon>
        <taxon>Dikarya</taxon>
        <taxon>Ascomycota</taxon>
        <taxon>Pezizomycotina</taxon>
        <taxon>Leotiomycetes</taxon>
        <taxon>Erysiphales</taxon>
        <taxon>Erysiphaceae</taxon>
        <taxon>Erysiphe</taxon>
    </lineage>
</organism>
<dbReference type="SUPFAM" id="SSF54768">
    <property type="entry name" value="dsRNA-binding domain-like"/>
    <property type="match status" value="1"/>
</dbReference>
<dbReference type="PANTHER" id="PTHR42030">
    <property type="entry name" value="DRBM DOMAIN-CONTAINING PROTEIN"/>
    <property type="match status" value="1"/>
</dbReference>
<proteinExistence type="predicted"/>
<dbReference type="EMBL" id="JNVN01001549">
    <property type="protein sequence ID" value="KHJ33251.1"/>
    <property type="molecule type" value="Genomic_DNA"/>
</dbReference>
<name>A0A0B1P8K6_UNCNE</name>
<evidence type="ECO:0000313" key="2">
    <source>
        <dbReference type="Proteomes" id="UP000030854"/>
    </source>
</evidence>
<dbReference type="Proteomes" id="UP000030854">
    <property type="component" value="Unassembled WGS sequence"/>
</dbReference>
<dbReference type="OMA" id="HYCATNQ"/>
<evidence type="ECO:0000313" key="1">
    <source>
        <dbReference type="EMBL" id="KHJ33251.1"/>
    </source>
</evidence>
<accession>A0A0B1P8K6</accession>
<gene>
    <name evidence="1" type="ORF">EV44_g3460</name>
</gene>